<feature type="domain" description="HTH tetR-type" evidence="5">
    <location>
        <begin position="7"/>
        <end position="67"/>
    </location>
</feature>
<dbReference type="Proteomes" id="UP001233673">
    <property type="component" value="Unassembled WGS sequence"/>
</dbReference>
<evidence type="ECO:0000256" key="2">
    <source>
        <dbReference type="ARBA" id="ARBA00023125"/>
    </source>
</evidence>
<dbReference type="PANTHER" id="PTHR30055:SF234">
    <property type="entry name" value="HTH-TYPE TRANSCRIPTIONAL REGULATOR BETI"/>
    <property type="match status" value="1"/>
</dbReference>
<evidence type="ECO:0000256" key="1">
    <source>
        <dbReference type="ARBA" id="ARBA00023015"/>
    </source>
</evidence>
<evidence type="ECO:0000313" key="7">
    <source>
        <dbReference type="Proteomes" id="UP001233673"/>
    </source>
</evidence>
<keyword evidence="7" id="KW-1185">Reference proteome</keyword>
<evidence type="ECO:0000259" key="5">
    <source>
        <dbReference type="PROSITE" id="PS50977"/>
    </source>
</evidence>
<evidence type="ECO:0000313" key="6">
    <source>
        <dbReference type="EMBL" id="MDP5181690.1"/>
    </source>
</evidence>
<dbReference type="InterPro" id="IPR001647">
    <property type="entry name" value="HTH_TetR"/>
</dbReference>
<name>A0ABT9I9A4_9ACTN</name>
<comment type="caution">
    <text evidence="6">The sequence shown here is derived from an EMBL/GenBank/DDBJ whole genome shotgun (WGS) entry which is preliminary data.</text>
</comment>
<dbReference type="SUPFAM" id="SSF46689">
    <property type="entry name" value="Homeodomain-like"/>
    <property type="match status" value="1"/>
</dbReference>
<keyword evidence="3" id="KW-0804">Transcription</keyword>
<dbReference type="InterPro" id="IPR009057">
    <property type="entry name" value="Homeodomain-like_sf"/>
</dbReference>
<dbReference type="PROSITE" id="PS50977">
    <property type="entry name" value="HTH_TETR_2"/>
    <property type="match status" value="1"/>
</dbReference>
<accession>A0ABT9I9A4</accession>
<dbReference type="RefSeq" id="WP_305998405.1">
    <property type="nucleotide sequence ID" value="NZ_JASNFN010000002.1"/>
</dbReference>
<protein>
    <submittedName>
        <fullName evidence="6">Helix-turn-helix domain-containing protein</fullName>
    </submittedName>
</protein>
<dbReference type="PANTHER" id="PTHR30055">
    <property type="entry name" value="HTH-TYPE TRANSCRIPTIONAL REGULATOR RUTR"/>
    <property type="match status" value="1"/>
</dbReference>
<dbReference type="Pfam" id="PF00440">
    <property type="entry name" value="TetR_N"/>
    <property type="match status" value="1"/>
</dbReference>
<dbReference type="Gene3D" id="1.10.357.10">
    <property type="entry name" value="Tetracycline Repressor, domain 2"/>
    <property type="match status" value="1"/>
</dbReference>
<dbReference type="EMBL" id="JASNFN010000002">
    <property type="protein sequence ID" value="MDP5181690.1"/>
    <property type="molecule type" value="Genomic_DNA"/>
</dbReference>
<evidence type="ECO:0000256" key="4">
    <source>
        <dbReference type="PROSITE-ProRule" id="PRU00335"/>
    </source>
</evidence>
<dbReference type="PRINTS" id="PR00455">
    <property type="entry name" value="HTHTETR"/>
</dbReference>
<keyword evidence="2 4" id="KW-0238">DNA-binding</keyword>
<evidence type="ECO:0000256" key="3">
    <source>
        <dbReference type="ARBA" id="ARBA00023163"/>
    </source>
</evidence>
<keyword evidence="1" id="KW-0805">Transcription regulation</keyword>
<feature type="DNA-binding region" description="H-T-H motif" evidence="4">
    <location>
        <begin position="30"/>
        <end position="49"/>
    </location>
</feature>
<sequence length="199" mass="20926">MAPPFRQQIDEGILDQAAALFARRGFTKTSVQDVADAVGLSKAGLLHHYASKETLYRSVLTQAGVLGQRVLGSVGELPPGPERDRRALEVLVDVALAHPGMVALLLAPITQGDQNRQAPELEAVGAAALQAFGVDPGAPASERAIRVLGALAALAVLSLTAHQEDDTTRWRASIIATCFDALGHSRPGVALPDHHQVEA</sequence>
<reference evidence="7" key="1">
    <citation type="submission" date="2023-05" db="EMBL/GenBank/DDBJ databases">
        <title>Draft genome of Pseudofrankia sp. BMG5.37.</title>
        <authorList>
            <person name="Gtari M."/>
            <person name="Ghodhbane F."/>
            <person name="Sbissi I."/>
        </authorList>
    </citation>
    <scope>NUCLEOTIDE SEQUENCE [LARGE SCALE GENOMIC DNA]</scope>
    <source>
        <strain evidence="7">BMG 814</strain>
    </source>
</reference>
<gene>
    <name evidence="6" type="ORF">QOZ88_03490</name>
</gene>
<proteinExistence type="predicted"/>
<organism evidence="6 7">
    <name type="scientific">Blastococcus carthaginiensis</name>
    <dbReference type="NCBI Taxonomy" id="3050034"/>
    <lineage>
        <taxon>Bacteria</taxon>
        <taxon>Bacillati</taxon>
        <taxon>Actinomycetota</taxon>
        <taxon>Actinomycetes</taxon>
        <taxon>Geodermatophilales</taxon>
        <taxon>Geodermatophilaceae</taxon>
        <taxon>Blastococcus</taxon>
    </lineage>
</organism>
<dbReference type="InterPro" id="IPR050109">
    <property type="entry name" value="HTH-type_TetR-like_transc_reg"/>
</dbReference>